<reference evidence="12 13" key="1">
    <citation type="submission" date="2020-08" db="EMBL/GenBank/DDBJ databases">
        <title>Sequencing the genomes of 1000 actinobacteria strains.</title>
        <authorList>
            <person name="Klenk H.-P."/>
        </authorList>
    </citation>
    <scope>NUCLEOTIDE SEQUENCE [LARGE SCALE GENOMIC DNA]</scope>
    <source>
        <strain evidence="12 13">DSM 23889</strain>
    </source>
</reference>
<dbReference type="InterPro" id="IPR011864">
    <property type="entry name" value="Phosphate_PstC"/>
</dbReference>
<dbReference type="EMBL" id="JACHBS010000001">
    <property type="protein sequence ID" value="MBB5617488.1"/>
    <property type="molecule type" value="Genomic_DNA"/>
</dbReference>
<organism evidence="12 13">
    <name type="scientific">Microcella frigidaquae</name>
    <dbReference type="NCBI Taxonomy" id="424758"/>
    <lineage>
        <taxon>Bacteria</taxon>
        <taxon>Bacillati</taxon>
        <taxon>Actinomycetota</taxon>
        <taxon>Actinomycetes</taxon>
        <taxon>Micrococcales</taxon>
        <taxon>Microbacteriaceae</taxon>
        <taxon>Microcella</taxon>
    </lineage>
</organism>
<evidence type="ECO:0000313" key="12">
    <source>
        <dbReference type="EMBL" id="MBB5617488.1"/>
    </source>
</evidence>
<keyword evidence="13" id="KW-1185">Reference proteome</keyword>
<dbReference type="PROSITE" id="PS50928">
    <property type="entry name" value="ABC_TM1"/>
    <property type="match status" value="1"/>
</dbReference>
<dbReference type="InterPro" id="IPR000515">
    <property type="entry name" value="MetI-like"/>
</dbReference>
<name>A0A840XLI6_9MICO</name>
<keyword evidence="4 10" id="KW-1003">Cell membrane</keyword>
<dbReference type="PANTHER" id="PTHR30425">
    <property type="entry name" value="PHOSPHATE TRANSPORT SYSTEM PERMEASE PROTEIN PST"/>
    <property type="match status" value="1"/>
</dbReference>
<comment type="similarity">
    <text evidence="2 10">Belongs to the binding-protein-dependent transport system permease family. CysTW subfamily.</text>
</comment>
<dbReference type="AlphaFoldDB" id="A0A840XLI6"/>
<dbReference type="PANTHER" id="PTHR30425:SF1">
    <property type="entry name" value="PHOSPHATE TRANSPORT SYSTEM PERMEASE PROTEIN PSTC"/>
    <property type="match status" value="1"/>
</dbReference>
<protein>
    <recommendedName>
        <fullName evidence="10">Phosphate transport system permease protein</fullName>
    </recommendedName>
</protein>
<comment type="function">
    <text evidence="10">Part of the binding-protein-dependent transport system for phosphate; probably responsible for the translocation of the substrate across the membrane.</text>
</comment>
<keyword evidence="8 9" id="KW-0472">Membrane</keyword>
<evidence type="ECO:0000256" key="5">
    <source>
        <dbReference type="ARBA" id="ARBA00022592"/>
    </source>
</evidence>
<keyword evidence="6 9" id="KW-0812">Transmembrane</keyword>
<dbReference type="InterPro" id="IPR035906">
    <property type="entry name" value="MetI-like_sf"/>
</dbReference>
<evidence type="ECO:0000256" key="6">
    <source>
        <dbReference type="ARBA" id="ARBA00022692"/>
    </source>
</evidence>
<sequence>MTAAPGNVELADDRPIALTVHRARPDRIFRRLAFAGGVSVLAIMLLVGIFLAIRASDALSVAGWSFFTEQAWEPDTGRFGIVAIIVGTILIALVAIIVAVPLASACALYITQFAPQRIRGTLISLVDLMAAIPSIVFGLWGFFWLQGEVVPVAKWISQNLGFIPIFAVRGADPNDPLAPTTVFTSSTFIAGLVVAMMVTPIITSIMREVFDQAPIGEREGALALGATRWSMITSVILPFGRAGMIGGSMLGLGRALGETIAVYIIISPVFEIQPRILENGAMSVSSLIALRYGEATQFGMSALMAAGLSLFLMTLAVNFAASFIVARSRSGASS</sequence>
<evidence type="ECO:0000256" key="9">
    <source>
        <dbReference type="RuleBase" id="RU363032"/>
    </source>
</evidence>
<evidence type="ECO:0000256" key="1">
    <source>
        <dbReference type="ARBA" id="ARBA00004651"/>
    </source>
</evidence>
<dbReference type="CDD" id="cd06261">
    <property type="entry name" value="TM_PBP2"/>
    <property type="match status" value="1"/>
</dbReference>
<dbReference type="NCBIfam" id="TIGR02138">
    <property type="entry name" value="phosphate_pstC"/>
    <property type="match status" value="1"/>
</dbReference>
<feature type="transmembrane region" description="Helical" evidence="9">
    <location>
        <begin position="81"/>
        <end position="110"/>
    </location>
</feature>
<comment type="caution">
    <text evidence="10">Lacks conserved residue(s) required for the propagation of feature annotation.</text>
</comment>
<feature type="transmembrane region" description="Helical" evidence="9">
    <location>
        <begin position="302"/>
        <end position="326"/>
    </location>
</feature>
<dbReference type="GO" id="GO:0005886">
    <property type="term" value="C:plasma membrane"/>
    <property type="evidence" value="ECO:0007669"/>
    <property type="project" value="UniProtKB-SubCell"/>
</dbReference>
<comment type="subcellular location">
    <subcellularLocation>
        <location evidence="1 9">Cell membrane</location>
        <topology evidence="1 9">Multi-pass membrane protein</topology>
    </subcellularLocation>
</comment>
<dbReference type="Pfam" id="PF00528">
    <property type="entry name" value="BPD_transp_1"/>
    <property type="match status" value="1"/>
</dbReference>
<feature type="transmembrane region" description="Helical" evidence="9">
    <location>
        <begin position="32"/>
        <end position="53"/>
    </location>
</feature>
<dbReference type="Proteomes" id="UP000552883">
    <property type="component" value="Unassembled WGS sequence"/>
</dbReference>
<keyword evidence="7 9" id="KW-1133">Transmembrane helix</keyword>
<evidence type="ECO:0000256" key="8">
    <source>
        <dbReference type="ARBA" id="ARBA00023136"/>
    </source>
</evidence>
<dbReference type="GO" id="GO:0005315">
    <property type="term" value="F:phosphate transmembrane transporter activity"/>
    <property type="evidence" value="ECO:0007669"/>
    <property type="project" value="InterPro"/>
</dbReference>
<proteinExistence type="inferred from homology"/>
<feature type="transmembrane region" description="Helical" evidence="9">
    <location>
        <begin position="122"/>
        <end position="145"/>
    </location>
</feature>
<evidence type="ECO:0000256" key="10">
    <source>
        <dbReference type="RuleBase" id="RU363054"/>
    </source>
</evidence>
<comment type="caution">
    <text evidence="12">The sequence shown here is derived from an EMBL/GenBank/DDBJ whole genome shotgun (WGS) entry which is preliminary data.</text>
</comment>
<evidence type="ECO:0000256" key="3">
    <source>
        <dbReference type="ARBA" id="ARBA00022448"/>
    </source>
</evidence>
<dbReference type="InterPro" id="IPR051124">
    <property type="entry name" value="Phosphate_Transport_Permease"/>
</dbReference>
<dbReference type="GO" id="GO:0006817">
    <property type="term" value="P:phosphate ion transport"/>
    <property type="evidence" value="ECO:0007669"/>
    <property type="project" value="UniProtKB-KW"/>
</dbReference>
<evidence type="ECO:0000313" key="13">
    <source>
        <dbReference type="Proteomes" id="UP000552883"/>
    </source>
</evidence>
<evidence type="ECO:0000256" key="7">
    <source>
        <dbReference type="ARBA" id="ARBA00022989"/>
    </source>
</evidence>
<accession>A0A840XLI6</accession>
<feature type="transmembrane region" description="Helical" evidence="9">
    <location>
        <begin position="182"/>
        <end position="202"/>
    </location>
</feature>
<keyword evidence="3 9" id="KW-0813">Transport</keyword>
<keyword evidence="5 10" id="KW-0592">Phosphate transport</keyword>
<feature type="domain" description="ABC transmembrane type-1" evidence="11">
    <location>
        <begin position="85"/>
        <end position="321"/>
    </location>
</feature>
<dbReference type="RefSeq" id="WP_153982639.1">
    <property type="nucleotide sequence ID" value="NZ_BAAANZ010000012.1"/>
</dbReference>
<dbReference type="Gene3D" id="1.10.3720.10">
    <property type="entry name" value="MetI-like"/>
    <property type="match status" value="1"/>
</dbReference>
<evidence type="ECO:0000256" key="4">
    <source>
        <dbReference type="ARBA" id="ARBA00022475"/>
    </source>
</evidence>
<dbReference type="OrthoDB" id="9785113at2"/>
<gene>
    <name evidence="12" type="ORF">BJ959_000984</name>
</gene>
<dbReference type="SUPFAM" id="SSF161098">
    <property type="entry name" value="MetI-like"/>
    <property type="match status" value="1"/>
</dbReference>
<evidence type="ECO:0000256" key="2">
    <source>
        <dbReference type="ARBA" id="ARBA00007069"/>
    </source>
</evidence>
<evidence type="ECO:0000259" key="11">
    <source>
        <dbReference type="PROSITE" id="PS50928"/>
    </source>
</evidence>